<dbReference type="InterPro" id="IPR036280">
    <property type="entry name" value="Multihaem_cyt_sf"/>
</dbReference>
<feature type="domain" description="C2H2-type" evidence="7">
    <location>
        <begin position="661"/>
        <end position="688"/>
    </location>
</feature>
<dbReference type="Proteomes" id="UP000695022">
    <property type="component" value="Unplaced"/>
</dbReference>
<evidence type="ECO:0000256" key="5">
    <source>
        <dbReference type="PROSITE-ProRule" id="PRU00042"/>
    </source>
</evidence>
<evidence type="ECO:0000313" key="8">
    <source>
        <dbReference type="Proteomes" id="UP000695022"/>
    </source>
</evidence>
<keyword evidence="8" id="KW-1185">Reference proteome</keyword>
<feature type="compositionally biased region" description="Basic and acidic residues" evidence="6">
    <location>
        <begin position="524"/>
        <end position="535"/>
    </location>
</feature>
<feature type="region of interest" description="Disordered" evidence="6">
    <location>
        <begin position="501"/>
        <end position="536"/>
    </location>
</feature>
<dbReference type="PROSITE" id="PS50157">
    <property type="entry name" value="ZINC_FINGER_C2H2_2"/>
    <property type="match status" value="5"/>
</dbReference>
<evidence type="ECO:0000256" key="3">
    <source>
        <dbReference type="ARBA" id="ARBA00022771"/>
    </source>
</evidence>
<keyword evidence="1" id="KW-0479">Metal-binding</keyword>
<name>A0ABM1F600_PRICU</name>
<accession>A0ABM1F600</accession>
<dbReference type="InterPro" id="IPR036236">
    <property type="entry name" value="Znf_C2H2_sf"/>
</dbReference>
<evidence type="ECO:0000256" key="2">
    <source>
        <dbReference type="ARBA" id="ARBA00022737"/>
    </source>
</evidence>
<sequence>MAGSRKRLKYTDPVYRVKALIVSFSSRLVAAQDGKIRTGAFTLVLSMCDLDGEGVNEVGVISEVKNREEIDEEGEKNDATEKLVPNSGRLGDDTADVNWTCDVCDATHETQDQLRSHILDNHAVEFTCADCQLTFLCQEKLQNHLCEASASSGSFFYANCPKTFANQRLLDRHTTCHDASGAYYCETCHACFATRPAMTDHSCRCEDGEAFRCEICGDRFVNELYLLRHLAATHETITFDIARYMERYLRVQILKNPEVEEGSELPSAADKELDNSPAFETDNIEMAGSRKRLKYTDPVYRVKALIVSFSSRLVAAQDGKIRTGAFTLELSMCDLDGEGVNEDQLRSHILDNHAVEFTCADCQLTFLCQEKLQNHLCEASASSGSFFCADCPKTFANQRLLDRHTTCHDASGAYYCETCHACFATRTAMTDHSCRCEDGEAFRCEICGDRFVNELYLLRHLAATHERRFACATWRRRTSGSSHAPPGGDTRAEVRMRHLAATHERRAESREAVDGARGRMRGPALDRAERGRAEPGVEAQVLDQVKKALRPKSHLHHFNIHCKKCNVVSPTRPDFVAHLRNVHGTFTRRKQKNPEVEEGSELPSAADKELDNSPATQDQLRVHILDDHAAEFTCADCQLMFLCQEKLQNHLCEASASSGSFFCADCPKTFANQRLLDRHTTCHDASGAYYCETCHACFATRTAMTDHSCRCEDGEAFRCEICGDRFVNELYLLRHLAATHERRSSHAPPGGDTRAESGVSRSG</sequence>
<dbReference type="GeneID" id="106819799"/>
<dbReference type="SMART" id="SM00355">
    <property type="entry name" value="ZnF_C2H2"/>
    <property type="match status" value="11"/>
</dbReference>
<evidence type="ECO:0000313" key="9">
    <source>
        <dbReference type="RefSeq" id="XP_014679871.1"/>
    </source>
</evidence>
<feature type="domain" description="C2H2-type" evidence="7">
    <location>
        <begin position="386"/>
        <end position="413"/>
    </location>
</feature>
<evidence type="ECO:0000256" key="6">
    <source>
        <dbReference type="SAM" id="MobiDB-lite"/>
    </source>
</evidence>
<evidence type="ECO:0000256" key="1">
    <source>
        <dbReference type="ARBA" id="ARBA00022723"/>
    </source>
</evidence>
<reference evidence="9" key="1">
    <citation type="submission" date="2025-08" db="UniProtKB">
        <authorList>
            <consortium name="RefSeq"/>
        </authorList>
    </citation>
    <scope>IDENTIFICATION</scope>
</reference>
<protein>
    <submittedName>
        <fullName evidence="9">Oocyte zinc finger protein XlCOF6-like</fullName>
    </submittedName>
</protein>
<dbReference type="RefSeq" id="XP_014679871.1">
    <property type="nucleotide sequence ID" value="XM_014824385.1"/>
</dbReference>
<dbReference type="SUPFAM" id="SSF57667">
    <property type="entry name" value="beta-beta-alpha zinc fingers"/>
    <property type="match status" value="2"/>
</dbReference>
<feature type="region of interest" description="Disordered" evidence="6">
    <location>
        <begin position="586"/>
        <end position="614"/>
    </location>
</feature>
<feature type="domain" description="C2H2-type" evidence="7">
    <location>
        <begin position="442"/>
        <end position="470"/>
    </location>
</feature>
<dbReference type="PANTHER" id="PTHR24409">
    <property type="entry name" value="ZINC FINGER PROTEIN 142"/>
    <property type="match status" value="1"/>
</dbReference>
<feature type="compositionally biased region" description="Basic and acidic residues" evidence="6">
    <location>
        <begin position="501"/>
        <end position="517"/>
    </location>
</feature>
<dbReference type="Gene3D" id="3.30.160.60">
    <property type="entry name" value="Classic Zinc Finger"/>
    <property type="match status" value="5"/>
</dbReference>
<evidence type="ECO:0000256" key="4">
    <source>
        <dbReference type="ARBA" id="ARBA00022833"/>
    </source>
</evidence>
<dbReference type="SUPFAM" id="SSF48695">
    <property type="entry name" value="Multiheme cytochromes"/>
    <property type="match status" value="1"/>
</dbReference>
<gene>
    <name evidence="9" type="primary">LOC106819799</name>
</gene>
<proteinExistence type="predicted"/>
<dbReference type="PROSITE" id="PS00028">
    <property type="entry name" value="ZINC_FINGER_C2H2_1"/>
    <property type="match status" value="5"/>
</dbReference>
<keyword evidence="3 5" id="KW-0863">Zinc-finger</keyword>
<keyword evidence="2" id="KW-0677">Repeat</keyword>
<dbReference type="PANTHER" id="PTHR24409:SF295">
    <property type="entry name" value="AZ2-RELATED"/>
    <property type="match status" value="1"/>
</dbReference>
<feature type="domain" description="C2H2-type" evidence="7">
    <location>
        <begin position="717"/>
        <end position="745"/>
    </location>
</feature>
<evidence type="ECO:0000259" key="7">
    <source>
        <dbReference type="PROSITE" id="PS50157"/>
    </source>
</evidence>
<dbReference type="InterPro" id="IPR013087">
    <property type="entry name" value="Znf_C2H2_type"/>
</dbReference>
<keyword evidence="4" id="KW-0862">Zinc</keyword>
<organism evidence="8 9">
    <name type="scientific">Priapulus caudatus</name>
    <name type="common">Priapulid worm</name>
    <dbReference type="NCBI Taxonomy" id="37621"/>
    <lineage>
        <taxon>Eukaryota</taxon>
        <taxon>Metazoa</taxon>
        <taxon>Ecdysozoa</taxon>
        <taxon>Scalidophora</taxon>
        <taxon>Priapulida</taxon>
        <taxon>Priapulimorpha</taxon>
        <taxon>Priapulimorphida</taxon>
        <taxon>Priapulidae</taxon>
        <taxon>Priapulus</taxon>
    </lineage>
</organism>
<feature type="domain" description="C2H2-type" evidence="7">
    <location>
        <begin position="211"/>
        <end position="234"/>
    </location>
</feature>
<dbReference type="Pfam" id="PF12874">
    <property type="entry name" value="zf-met"/>
    <property type="match status" value="1"/>
</dbReference>
<feature type="region of interest" description="Disordered" evidence="6">
    <location>
        <begin position="742"/>
        <end position="763"/>
    </location>
</feature>